<organism evidence="10 11">
    <name type="scientific">Deinococcus soli</name>
    <name type="common">ex Cha et al. 2016</name>
    <dbReference type="NCBI Taxonomy" id="1309411"/>
    <lineage>
        <taxon>Bacteria</taxon>
        <taxon>Thermotogati</taxon>
        <taxon>Deinococcota</taxon>
        <taxon>Deinococci</taxon>
        <taxon>Deinococcales</taxon>
        <taxon>Deinococcaceae</taxon>
        <taxon>Deinococcus</taxon>
    </lineage>
</organism>
<sequence length="221" mass="21919">MKNTFAVTMTLLLALTIGGSVVGYNIATTPHHSEKGGHGEEKGGHSESGAPMSQEGPSANSAATGAAGAEGALGDVKADNEGGAQTGENGAAPASGEAVTGDETVASQEGSSTDTDTAGSTGEQPEETAAAAEPQGDVSAGEELFASNCAGCHGANGEGNIGPSLVAANGPKDWTLAQFTTALREGKTPEKELAPTMPRFSDAQLTDSDIANVQAYIKTLN</sequence>
<dbReference type="RefSeq" id="WP_046844593.1">
    <property type="nucleotide sequence ID" value="NZ_CP011389.1"/>
</dbReference>
<evidence type="ECO:0000256" key="8">
    <source>
        <dbReference type="SAM" id="SignalP"/>
    </source>
</evidence>
<dbReference type="GO" id="GO:0020037">
    <property type="term" value="F:heme binding"/>
    <property type="evidence" value="ECO:0007669"/>
    <property type="project" value="InterPro"/>
</dbReference>
<proteinExistence type="predicted"/>
<gene>
    <name evidence="10" type="ORF">SY84_14510</name>
</gene>
<dbReference type="GO" id="GO:0009055">
    <property type="term" value="F:electron transfer activity"/>
    <property type="evidence" value="ECO:0007669"/>
    <property type="project" value="InterPro"/>
</dbReference>
<feature type="signal peptide" evidence="8">
    <location>
        <begin position="1"/>
        <end position="23"/>
    </location>
</feature>
<dbReference type="PANTHER" id="PTHR37823:SF1">
    <property type="entry name" value="CYTOCHROME C-553-LIKE"/>
    <property type="match status" value="1"/>
</dbReference>
<protein>
    <recommendedName>
        <fullName evidence="9">Cytochrome c domain-containing protein</fullName>
    </recommendedName>
</protein>
<dbReference type="SUPFAM" id="SSF46626">
    <property type="entry name" value="Cytochrome c"/>
    <property type="match status" value="1"/>
</dbReference>
<dbReference type="InterPro" id="IPR051811">
    <property type="entry name" value="Cytochrome_c550/c551-like"/>
</dbReference>
<evidence type="ECO:0000256" key="7">
    <source>
        <dbReference type="SAM" id="MobiDB-lite"/>
    </source>
</evidence>
<evidence type="ECO:0000256" key="5">
    <source>
        <dbReference type="ARBA" id="ARBA00023004"/>
    </source>
</evidence>
<evidence type="ECO:0000256" key="6">
    <source>
        <dbReference type="PROSITE-ProRule" id="PRU00433"/>
    </source>
</evidence>
<dbReference type="InterPro" id="IPR036909">
    <property type="entry name" value="Cyt_c-like_dom_sf"/>
</dbReference>
<keyword evidence="11" id="KW-1185">Reference proteome</keyword>
<dbReference type="InterPro" id="IPR009056">
    <property type="entry name" value="Cyt_c-like_dom"/>
</dbReference>
<keyword evidence="8" id="KW-0732">Signal</keyword>
<evidence type="ECO:0000313" key="10">
    <source>
        <dbReference type="EMBL" id="AKH18026.1"/>
    </source>
</evidence>
<dbReference type="Proteomes" id="UP000034024">
    <property type="component" value="Chromosome"/>
</dbReference>
<keyword evidence="5 6" id="KW-0408">Iron</keyword>
<dbReference type="PROSITE" id="PS51007">
    <property type="entry name" value="CYTC"/>
    <property type="match status" value="1"/>
</dbReference>
<feature type="compositionally biased region" description="Basic and acidic residues" evidence="7">
    <location>
        <begin position="31"/>
        <end position="45"/>
    </location>
</feature>
<feature type="compositionally biased region" description="Low complexity" evidence="7">
    <location>
        <begin position="56"/>
        <end position="74"/>
    </location>
</feature>
<evidence type="ECO:0000256" key="2">
    <source>
        <dbReference type="ARBA" id="ARBA00022617"/>
    </source>
</evidence>
<dbReference type="KEGG" id="dch:SY84_14510"/>
<feature type="compositionally biased region" description="Low complexity" evidence="7">
    <location>
        <begin position="110"/>
        <end position="136"/>
    </location>
</feature>
<feature type="region of interest" description="Disordered" evidence="7">
    <location>
        <begin position="28"/>
        <end position="140"/>
    </location>
</feature>
<evidence type="ECO:0000256" key="1">
    <source>
        <dbReference type="ARBA" id="ARBA00022448"/>
    </source>
</evidence>
<dbReference type="AlphaFoldDB" id="A0A0F7JNK6"/>
<dbReference type="Pfam" id="PF13442">
    <property type="entry name" value="Cytochrome_CBB3"/>
    <property type="match status" value="1"/>
</dbReference>
<keyword evidence="3 6" id="KW-0479">Metal-binding</keyword>
<evidence type="ECO:0000313" key="11">
    <source>
        <dbReference type="Proteomes" id="UP000034024"/>
    </source>
</evidence>
<keyword evidence="4" id="KW-0249">Electron transport</keyword>
<dbReference type="GO" id="GO:0046872">
    <property type="term" value="F:metal ion binding"/>
    <property type="evidence" value="ECO:0007669"/>
    <property type="project" value="UniProtKB-KW"/>
</dbReference>
<accession>A0A0F7JNK6</accession>
<dbReference type="Gene3D" id="1.10.760.10">
    <property type="entry name" value="Cytochrome c-like domain"/>
    <property type="match status" value="1"/>
</dbReference>
<feature type="domain" description="Cytochrome c" evidence="9">
    <location>
        <begin position="136"/>
        <end position="221"/>
    </location>
</feature>
<dbReference type="PATRIC" id="fig|1309411.5.peg.2956"/>
<evidence type="ECO:0000256" key="3">
    <source>
        <dbReference type="ARBA" id="ARBA00022723"/>
    </source>
</evidence>
<name>A0A0F7JNK6_9DEIO</name>
<evidence type="ECO:0000259" key="9">
    <source>
        <dbReference type="PROSITE" id="PS51007"/>
    </source>
</evidence>
<keyword evidence="1" id="KW-0813">Transport</keyword>
<feature type="chain" id="PRO_5002517483" description="Cytochrome c domain-containing protein" evidence="8">
    <location>
        <begin position="24"/>
        <end position="221"/>
    </location>
</feature>
<evidence type="ECO:0000256" key="4">
    <source>
        <dbReference type="ARBA" id="ARBA00022982"/>
    </source>
</evidence>
<reference evidence="10 11" key="1">
    <citation type="submission" date="2015-01" db="EMBL/GenBank/DDBJ databases">
        <title>Deinococcus soli/N5/whole genome sequencing.</title>
        <authorList>
            <person name="Kim M.K."/>
            <person name="Srinivasan S."/>
            <person name="Lee J.-J."/>
        </authorList>
    </citation>
    <scope>NUCLEOTIDE SEQUENCE [LARGE SCALE GENOMIC DNA]</scope>
    <source>
        <strain evidence="10 11">N5</strain>
    </source>
</reference>
<keyword evidence="2 6" id="KW-0349">Heme</keyword>
<dbReference type="PANTHER" id="PTHR37823">
    <property type="entry name" value="CYTOCHROME C-553-LIKE"/>
    <property type="match status" value="1"/>
</dbReference>
<dbReference type="EMBL" id="CP011389">
    <property type="protein sequence ID" value="AKH18026.1"/>
    <property type="molecule type" value="Genomic_DNA"/>
</dbReference>